<accession>A0A8J7P0S0</accession>
<dbReference type="Gene3D" id="1.10.20.10">
    <property type="entry name" value="Histone, subunit A"/>
    <property type="match status" value="1"/>
</dbReference>
<feature type="region of interest" description="Disordered" evidence="2">
    <location>
        <begin position="301"/>
        <end position="372"/>
    </location>
</feature>
<dbReference type="Proteomes" id="UP000736164">
    <property type="component" value="Unassembled WGS sequence"/>
</dbReference>
<feature type="region of interest" description="Disordered" evidence="2">
    <location>
        <begin position="115"/>
        <end position="191"/>
    </location>
</feature>
<feature type="non-terminal residue" evidence="4">
    <location>
        <position position="1"/>
    </location>
</feature>
<protein>
    <submittedName>
        <fullName evidence="4">H2B protein</fullName>
    </submittedName>
</protein>
<dbReference type="GO" id="GO:0003677">
    <property type="term" value="F:DNA binding"/>
    <property type="evidence" value="ECO:0007669"/>
    <property type="project" value="InterPro"/>
</dbReference>
<comment type="similarity">
    <text evidence="1">Belongs to the histone H2B family.</text>
</comment>
<feature type="compositionally biased region" description="Low complexity" evidence="2">
    <location>
        <begin position="322"/>
        <end position="339"/>
    </location>
</feature>
<dbReference type="SUPFAM" id="SSF47113">
    <property type="entry name" value="Histone-fold"/>
    <property type="match status" value="1"/>
</dbReference>
<dbReference type="Pfam" id="PF00125">
    <property type="entry name" value="Histone"/>
    <property type="match status" value="1"/>
</dbReference>
<feature type="compositionally biased region" description="Basic and acidic residues" evidence="2">
    <location>
        <begin position="518"/>
        <end position="541"/>
    </location>
</feature>
<organism evidence="4 5">
    <name type="scientific">Atractosteus spatula</name>
    <name type="common">Alligator gar</name>
    <name type="synonym">Lepisosteus spatula</name>
    <dbReference type="NCBI Taxonomy" id="7917"/>
    <lineage>
        <taxon>Eukaryota</taxon>
        <taxon>Metazoa</taxon>
        <taxon>Chordata</taxon>
        <taxon>Craniata</taxon>
        <taxon>Vertebrata</taxon>
        <taxon>Euteleostomi</taxon>
        <taxon>Actinopterygii</taxon>
        <taxon>Neopterygii</taxon>
        <taxon>Holostei</taxon>
        <taxon>Semionotiformes</taxon>
        <taxon>Lepisosteidae</taxon>
        <taxon>Atractosteus</taxon>
    </lineage>
</organism>
<dbReference type="GO" id="GO:0005634">
    <property type="term" value="C:nucleus"/>
    <property type="evidence" value="ECO:0007669"/>
    <property type="project" value="UniProtKB-ARBA"/>
</dbReference>
<dbReference type="PANTHER" id="PTHR23428">
    <property type="entry name" value="HISTONE H2B"/>
    <property type="match status" value="1"/>
</dbReference>
<evidence type="ECO:0000313" key="5">
    <source>
        <dbReference type="Proteomes" id="UP000736164"/>
    </source>
</evidence>
<dbReference type="SMART" id="SM00427">
    <property type="entry name" value="H2B"/>
    <property type="match status" value="1"/>
</dbReference>
<feature type="domain" description="Core Histone H2A/H2B/H3" evidence="3">
    <location>
        <begin position="28"/>
        <end position="95"/>
    </location>
</feature>
<dbReference type="GO" id="GO:0030527">
    <property type="term" value="F:structural constituent of chromatin"/>
    <property type="evidence" value="ECO:0007669"/>
    <property type="project" value="InterPro"/>
</dbReference>
<gene>
    <name evidence="4" type="primary">His2b</name>
    <name evidence="4" type="ORF">GTO95_0012091</name>
</gene>
<name>A0A8J7P0S0_ATRSP</name>
<feature type="region of interest" description="Disordered" evidence="2">
    <location>
        <begin position="508"/>
        <end position="583"/>
    </location>
</feature>
<evidence type="ECO:0000256" key="2">
    <source>
        <dbReference type="SAM" id="MobiDB-lite"/>
    </source>
</evidence>
<comment type="caution">
    <text evidence="4">The sequence shown here is derived from an EMBL/GenBank/DDBJ whole genome shotgun (WGS) entry which is preliminary data.</text>
</comment>
<evidence type="ECO:0000259" key="3">
    <source>
        <dbReference type="Pfam" id="PF00125"/>
    </source>
</evidence>
<dbReference type="AlphaFoldDB" id="A0A8J7P0S0"/>
<dbReference type="EMBL" id="JAAWVO010054204">
    <property type="protein sequence ID" value="MBN3321226.1"/>
    <property type="molecule type" value="Genomic_DNA"/>
</dbReference>
<feature type="compositionally biased region" description="Low complexity" evidence="2">
    <location>
        <begin position="146"/>
        <end position="157"/>
    </location>
</feature>
<reference evidence="4" key="1">
    <citation type="journal article" date="2021" name="Cell">
        <title>Tracing the genetic footprints of vertebrate landing in non-teleost ray-finned fishes.</title>
        <authorList>
            <person name="Bi X."/>
            <person name="Wang K."/>
            <person name="Yang L."/>
            <person name="Pan H."/>
            <person name="Jiang H."/>
            <person name="Wei Q."/>
            <person name="Fang M."/>
            <person name="Yu H."/>
            <person name="Zhu C."/>
            <person name="Cai Y."/>
            <person name="He Y."/>
            <person name="Gan X."/>
            <person name="Zeng H."/>
            <person name="Yu D."/>
            <person name="Zhu Y."/>
            <person name="Jiang H."/>
            <person name="Qiu Q."/>
            <person name="Yang H."/>
            <person name="Zhang Y.E."/>
            <person name="Wang W."/>
            <person name="Zhu M."/>
            <person name="He S."/>
            <person name="Zhang G."/>
        </authorList>
    </citation>
    <scope>NUCLEOTIDE SEQUENCE</scope>
    <source>
        <strain evidence="4">Allg_001</strain>
    </source>
</reference>
<dbReference type="PRINTS" id="PR00621">
    <property type="entry name" value="HISTONEH2B"/>
</dbReference>
<dbReference type="InterPro" id="IPR007125">
    <property type="entry name" value="H2A/H2B/H3"/>
</dbReference>
<feature type="region of interest" description="Disordered" evidence="2">
    <location>
        <begin position="1"/>
        <end position="36"/>
    </location>
</feature>
<evidence type="ECO:0000313" key="4">
    <source>
        <dbReference type="EMBL" id="MBN3321226.1"/>
    </source>
</evidence>
<feature type="compositionally biased region" description="Basic residues" evidence="2">
    <location>
        <begin position="12"/>
        <end position="21"/>
    </location>
</feature>
<feature type="non-terminal residue" evidence="4">
    <location>
        <position position="583"/>
    </location>
</feature>
<dbReference type="InterPro" id="IPR000558">
    <property type="entry name" value="Histone_H2B"/>
</dbReference>
<dbReference type="FunFam" id="1.10.20.10:FF:000043">
    <property type="entry name" value="Histone H2B"/>
    <property type="match status" value="1"/>
</dbReference>
<keyword evidence="5" id="KW-1185">Reference proteome</keyword>
<proteinExistence type="inferred from homology"/>
<dbReference type="GO" id="GO:0000786">
    <property type="term" value="C:nucleosome"/>
    <property type="evidence" value="ECO:0007669"/>
    <property type="project" value="InterPro"/>
</dbReference>
<dbReference type="CDD" id="cd22910">
    <property type="entry name" value="HFD_H2B"/>
    <property type="match status" value="1"/>
</dbReference>
<feature type="compositionally biased region" description="Polar residues" evidence="2">
    <location>
        <begin position="561"/>
        <end position="573"/>
    </location>
</feature>
<sequence length="583" mass="61840">QFEKMPEPAKSAPKKGSKKAVTKTAGKGGKKRRKTRKESYAIYVYKVLKQVHPDTGISSKAMGIMNSFVSDIFERIAGEASRLAHYNKRSTITPHQAARSATAAGHRAVVVGESGAAGLRPRPQPPSPASIRAPAPEDTRSPPHQAARSATAAGHRAVVVGESGAAGLRPRPQPPSPASIRAPAPEDTRSPVGLWSGQWTVQLVLTAQGLSLWKGLSFSLVSPVTVRRRSPTHEGVTIIVFFIIKFICTKSPCCWWDWCGALSKLGAQLVWQLLVLWTGLAPACRTLSSWLWRGWPVPGQGHQGERKESAVSPESPVQGGAQSPVSRSGVGVSVPQRGGWTVVPQRPSGVLPSAPGEREEGQRPELSSQQRVSQRLLLAKQRGLSLSREELLPGTLAGGGTVDLPAASPLVPRAAGLMSVTRSPLGRVSPADSQLETGVPDAGAGVLELRLLSLSLPAGNTPAEQSPLHPNQTLCHFQQNYKPINLPPQLTGIGQQLIMDVVSSAPVGGEGINGEGQTTEREELGVQEEGRASSRPSREEGLQVLRLGGQAPQTPERDHNVSQLRASSLSATGTWRAPGALDL</sequence>
<dbReference type="InterPro" id="IPR009072">
    <property type="entry name" value="Histone-fold"/>
</dbReference>
<evidence type="ECO:0000256" key="1">
    <source>
        <dbReference type="ARBA" id="ARBA00006846"/>
    </source>
</evidence>
<dbReference type="GO" id="GO:0046982">
    <property type="term" value="F:protein heterodimerization activity"/>
    <property type="evidence" value="ECO:0007669"/>
    <property type="project" value="InterPro"/>
</dbReference>